<proteinExistence type="predicted"/>
<dbReference type="UniPathway" id="UPA00031">
    <property type="reaction ID" value="UER00007"/>
</dbReference>
<dbReference type="RefSeq" id="WP_132871057.1">
    <property type="nucleotide sequence ID" value="NZ_JAJUHT010000003.1"/>
</dbReference>
<evidence type="ECO:0000256" key="6">
    <source>
        <dbReference type="ARBA" id="ARBA00022801"/>
    </source>
</evidence>
<evidence type="ECO:0000256" key="2">
    <source>
        <dbReference type="ARBA" id="ARBA00005204"/>
    </source>
</evidence>
<comment type="caution">
    <text evidence="9">The sequence shown here is derived from an EMBL/GenBank/DDBJ whole genome shotgun (WGS) entry which is preliminary data.</text>
</comment>
<dbReference type="GO" id="GO:0000105">
    <property type="term" value="P:L-histidine biosynthetic process"/>
    <property type="evidence" value="ECO:0007669"/>
    <property type="project" value="UniProtKB-UniPathway"/>
</dbReference>
<evidence type="ECO:0000256" key="7">
    <source>
        <dbReference type="ARBA" id="ARBA00022840"/>
    </source>
</evidence>
<accession>A0A4V2PSA7</accession>
<dbReference type="PANTHER" id="PTHR42945:SF1">
    <property type="entry name" value="HISTIDINE BIOSYNTHESIS BIFUNCTIONAL PROTEIN HIS7"/>
    <property type="match status" value="1"/>
</dbReference>
<dbReference type="EC" id="3.6.1.31" evidence="3"/>
<keyword evidence="10" id="KW-1185">Reference proteome</keyword>
<reference evidence="9 10" key="1">
    <citation type="submission" date="2019-03" db="EMBL/GenBank/DDBJ databases">
        <title>Genomic Encyclopedia of Type Strains, Phase IV (KMG-IV): sequencing the most valuable type-strain genomes for metagenomic binning, comparative biology and taxonomic classification.</title>
        <authorList>
            <person name="Goeker M."/>
        </authorList>
    </citation>
    <scope>NUCLEOTIDE SEQUENCE [LARGE SCALE GENOMIC DNA]</scope>
    <source>
        <strain evidence="9 10">DSM 24984</strain>
    </source>
</reference>
<dbReference type="InterPro" id="IPR021130">
    <property type="entry name" value="PRib-ATP_PPHydrolase-like"/>
</dbReference>
<dbReference type="EMBL" id="SMGG01000003">
    <property type="protein sequence ID" value="TCK61621.1"/>
    <property type="molecule type" value="Genomic_DNA"/>
</dbReference>
<comment type="catalytic activity">
    <reaction evidence="1">
        <text>1-(5-phospho-beta-D-ribosyl)-ATP + H2O = 1-(5-phospho-beta-D-ribosyl)-5'-AMP + diphosphate + H(+)</text>
        <dbReference type="Rhea" id="RHEA:22828"/>
        <dbReference type="ChEBI" id="CHEBI:15377"/>
        <dbReference type="ChEBI" id="CHEBI:15378"/>
        <dbReference type="ChEBI" id="CHEBI:33019"/>
        <dbReference type="ChEBI" id="CHEBI:59457"/>
        <dbReference type="ChEBI" id="CHEBI:73183"/>
        <dbReference type="EC" id="3.6.1.31"/>
    </reaction>
</comment>
<keyword evidence="6" id="KW-0378">Hydrolase</keyword>
<dbReference type="GO" id="GO:0004636">
    <property type="term" value="F:phosphoribosyl-ATP diphosphatase activity"/>
    <property type="evidence" value="ECO:0007669"/>
    <property type="project" value="UniProtKB-EC"/>
</dbReference>
<gene>
    <name evidence="9" type="ORF">C8D98_0123</name>
</gene>
<dbReference type="NCBIfam" id="TIGR03188">
    <property type="entry name" value="histidine_hisI"/>
    <property type="match status" value="1"/>
</dbReference>
<dbReference type="Proteomes" id="UP000294614">
    <property type="component" value="Unassembled WGS sequence"/>
</dbReference>
<dbReference type="PANTHER" id="PTHR42945">
    <property type="entry name" value="HISTIDINE BIOSYNTHESIS BIFUNCTIONAL PROTEIN"/>
    <property type="match status" value="1"/>
</dbReference>
<dbReference type="SUPFAM" id="SSF101386">
    <property type="entry name" value="all-alpha NTP pyrophosphatases"/>
    <property type="match status" value="1"/>
</dbReference>
<dbReference type="Gene3D" id="1.10.287.1080">
    <property type="entry name" value="MazG-like"/>
    <property type="match status" value="1"/>
</dbReference>
<keyword evidence="8" id="KW-0368">Histidine biosynthesis</keyword>
<keyword evidence="5" id="KW-0547">Nucleotide-binding</keyword>
<name>A0A4V2PSA7_9BACT</name>
<protein>
    <recommendedName>
        <fullName evidence="3">phosphoribosyl-ATP diphosphatase</fullName>
        <ecNumber evidence="3">3.6.1.31</ecNumber>
    </recommendedName>
</protein>
<keyword evidence="7" id="KW-0067">ATP-binding</keyword>
<evidence type="ECO:0000256" key="5">
    <source>
        <dbReference type="ARBA" id="ARBA00022741"/>
    </source>
</evidence>
<comment type="pathway">
    <text evidence="2">Amino-acid biosynthesis; L-histidine biosynthesis; L-histidine from 5-phospho-alpha-D-ribose 1-diphosphate: step 2/9.</text>
</comment>
<evidence type="ECO:0000313" key="10">
    <source>
        <dbReference type="Proteomes" id="UP000294614"/>
    </source>
</evidence>
<dbReference type="GO" id="GO:0005524">
    <property type="term" value="F:ATP binding"/>
    <property type="evidence" value="ECO:0007669"/>
    <property type="project" value="UniProtKB-KW"/>
</dbReference>
<sequence>MDTSIIGKVVDVVRERKANPSDSSYTCKLLEGGANKIIKKLGEENAELIKAILVESDKDVAGEAADYIYHMIVALEMRGVPFEEVTAVLTERFGHSGIRK</sequence>
<evidence type="ECO:0000313" key="9">
    <source>
        <dbReference type="EMBL" id="TCK61621.1"/>
    </source>
</evidence>
<dbReference type="CDD" id="cd11534">
    <property type="entry name" value="NTP-PPase_HisIE_like"/>
    <property type="match status" value="1"/>
</dbReference>
<dbReference type="InterPro" id="IPR008179">
    <property type="entry name" value="HisE"/>
</dbReference>
<keyword evidence="4" id="KW-0028">Amino-acid biosynthesis</keyword>
<dbReference type="AlphaFoldDB" id="A0A4V2PSA7"/>
<evidence type="ECO:0000256" key="3">
    <source>
        <dbReference type="ARBA" id="ARBA00012414"/>
    </source>
</evidence>
<dbReference type="OrthoDB" id="9795769at2"/>
<dbReference type="Pfam" id="PF01503">
    <property type="entry name" value="PRA-PH"/>
    <property type="match status" value="1"/>
</dbReference>
<evidence type="ECO:0000256" key="1">
    <source>
        <dbReference type="ARBA" id="ARBA00001460"/>
    </source>
</evidence>
<evidence type="ECO:0000256" key="4">
    <source>
        <dbReference type="ARBA" id="ARBA00022605"/>
    </source>
</evidence>
<evidence type="ECO:0000256" key="8">
    <source>
        <dbReference type="ARBA" id="ARBA00023102"/>
    </source>
</evidence>
<organism evidence="9 10">
    <name type="scientific">Seleniivibrio woodruffii</name>
    <dbReference type="NCBI Taxonomy" id="1078050"/>
    <lineage>
        <taxon>Bacteria</taxon>
        <taxon>Pseudomonadati</taxon>
        <taxon>Deferribacterota</taxon>
        <taxon>Deferribacteres</taxon>
        <taxon>Deferribacterales</taxon>
        <taxon>Geovibrionaceae</taxon>
        <taxon>Seleniivibrio</taxon>
    </lineage>
</organism>